<keyword evidence="8" id="KW-0539">Nucleus</keyword>
<keyword evidence="6" id="KW-0805">Transcription regulation</keyword>
<reference evidence="13" key="1">
    <citation type="submission" date="2022-07" db="EMBL/GenBank/DDBJ databases">
        <authorList>
            <person name="Trinca V."/>
            <person name="Uliana J.V.C."/>
            <person name="Torres T.T."/>
            <person name="Ward R.J."/>
            <person name="Monesi N."/>
        </authorList>
    </citation>
    <scope>NUCLEOTIDE SEQUENCE</scope>
    <source>
        <strain evidence="13">HSMRA1968</strain>
        <tissue evidence="13">Whole embryos</tissue>
    </source>
</reference>
<dbReference type="SMART" id="SM00549">
    <property type="entry name" value="TAFH"/>
    <property type="match status" value="1"/>
</dbReference>
<comment type="subcellular location">
    <subcellularLocation>
        <location evidence="1">Nucleus</location>
    </subcellularLocation>
</comment>
<keyword evidence="7" id="KW-0804">Transcription</keyword>
<proteinExistence type="predicted"/>
<feature type="region of interest" description="Disordered" evidence="10">
    <location>
        <begin position="495"/>
        <end position="531"/>
    </location>
</feature>
<dbReference type="AlphaFoldDB" id="A0A9Q0RX81"/>
<dbReference type="Gene3D" id="6.10.250.230">
    <property type="match status" value="1"/>
</dbReference>
<dbReference type="GO" id="GO:0003714">
    <property type="term" value="F:transcription corepressor activity"/>
    <property type="evidence" value="ECO:0007669"/>
    <property type="project" value="InterPro"/>
</dbReference>
<evidence type="ECO:0000256" key="2">
    <source>
        <dbReference type="ARBA" id="ARBA00022491"/>
    </source>
</evidence>
<protein>
    <submittedName>
        <fullName evidence="13">Protein CBFA2T2</fullName>
    </submittedName>
</protein>
<dbReference type="Pfam" id="PF01753">
    <property type="entry name" value="zf-MYND"/>
    <property type="match status" value="1"/>
</dbReference>
<feature type="domain" description="MYND-type" evidence="11">
    <location>
        <begin position="451"/>
        <end position="487"/>
    </location>
</feature>
<dbReference type="Pfam" id="PF07531">
    <property type="entry name" value="TAFH"/>
    <property type="match status" value="1"/>
</dbReference>
<name>A0A9Q0RX81_9DIPT</name>
<keyword evidence="2" id="KW-0678">Repressor</keyword>
<evidence type="ECO:0000256" key="1">
    <source>
        <dbReference type="ARBA" id="ARBA00004123"/>
    </source>
</evidence>
<dbReference type="Gene3D" id="1.20.120.1110">
    <property type="entry name" value="TAFH/NHR1 domain"/>
    <property type="match status" value="1"/>
</dbReference>
<dbReference type="InterPro" id="IPR003894">
    <property type="entry name" value="TAFH_NHR1"/>
</dbReference>
<feature type="compositionally biased region" description="Low complexity" evidence="10">
    <location>
        <begin position="60"/>
        <end position="71"/>
    </location>
</feature>
<evidence type="ECO:0000313" key="13">
    <source>
        <dbReference type="EMBL" id="KAJ6635847.1"/>
    </source>
</evidence>
<dbReference type="PROSITE" id="PS51119">
    <property type="entry name" value="TAFH"/>
    <property type="match status" value="1"/>
</dbReference>
<accession>A0A9Q0RX81</accession>
<evidence type="ECO:0000256" key="10">
    <source>
        <dbReference type="SAM" id="MobiDB-lite"/>
    </source>
</evidence>
<evidence type="ECO:0000259" key="12">
    <source>
        <dbReference type="PROSITE" id="PS51119"/>
    </source>
</evidence>
<evidence type="ECO:0000256" key="8">
    <source>
        <dbReference type="ARBA" id="ARBA00023242"/>
    </source>
</evidence>
<evidence type="ECO:0000256" key="3">
    <source>
        <dbReference type="ARBA" id="ARBA00022723"/>
    </source>
</evidence>
<feature type="compositionally biased region" description="Basic and acidic residues" evidence="10">
    <location>
        <begin position="298"/>
        <end position="307"/>
    </location>
</feature>
<dbReference type="Gene3D" id="6.10.140.2220">
    <property type="match status" value="1"/>
</dbReference>
<feature type="region of interest" description="Disordered" evidence="10">
    <location>
        <begin position="297"/>
        <end position="323"/>
    </location>
</feature>
<dbReference type="PROSITE" id="PS50865">
    <property type="entry name" value="ZF_MYND_2"/>
    <property type="match status" value="1"/>
</dbReference>
<dbReference type="GO" id="GO:0006351">
    <property type="term" value="P:DNA-templated transcription"/>
    <property type="evidence" value="ECO:0007669"/>
    <property type="project" value="InterPro"/>
</dbReference>
<dbReference type="PANTHER" id="PTHR10379">
    <property type="entry name" value="MTG8 ETO EIGHT TWENTY ONE PROTEIN"/>
    <property type="match status" value="1"/>
</dbReference>
<gene>
    <name evidence="13" type="primary">cbfa2t2</name>
    <name evidence="13" type="ORF">Bhyg_14433</name>
</gene>
<dbReference type="SUPFAM" id="SSF144232">
    <property type="entry name" value="HIT/MYND zinc finger-like"/>
    <property type="match status" value="1"/>
</dbReference>
<keyword evidence="14" id="KW-1185">Reference proteome</keyword>
<dbReference type="PROSITE" id="PS01360">
    <property type="entry name" value="ZF_MYND_1"/>
    <property type="match status" value="1"/>
</dbReference>
<feature type="compositionally biased region" description="Polar residues" evidence="10">
    <location>
        <begin position="512"/>
        <end position="525"/>
    </location>
</feature>
<evidence type="ECO:0000256" key="5">
    <source>
        <dbReference type="ARBA" id="ARBA00022833"/>
    </source>
</evidence>
<dbReference type="GO" id="GO:0005634">
    <property type="term" value="C:nucleus"/>
    <property type="evidence" value="ECO:0007669"/>
    <property type="project" value="UniProtKB-SubCell"/>
</dbReference>
<dbReference type="InterPro" id="IPR037249">
    <property type="entry name" value="TAFH/NHR1_dom_sf"/>
</dbReference>
<sequence length="531" mass="59030">MMALDAKAIKEEILEKDMYDSNTRRAKGKDQCRTPDSPESVQIMDPKSPISPQHHNSLAPPRSNRNGSSSPIVNGSTTPPPTSTASTQQSSTPSILQDSNRAITKVKKFLGALVQFSQDTSPDRGDRVRALILSLASGGLSSDEFKVALQEATNFPLRPHVLPFLKTHIPYLQRDIASMARSCNQSTLQYVRTNENSVFENAHATEHSEIFLPIEVSSTNGTTVNGNGVILKRRTSDSFYEYQSGPQNDTWSDYMLPTKRPHLMINSTAQLFPTQPPVFDYHTGTAHIEPFTSILEKGTQRDDREIRGSIGSDSSQRNNRLGGEDEWKNIHTMLNCISAMVDKTKRAITILQQRVVDSPHQAYGESGFAEMKRQTEEKVSEFRRSAEEAVNQVKRQAVIEIQRAVSTAETRAVEMIAQERIKMYSELSKTNSDDNDNQSTVIPIPGSQNACWNCGRKANETCSGCNLARYCGAFCQHKDWEQHHQICGNTRIETTGTKHPPHFRTAVPPARTSPTQQVNMSNGSIPSVGLK</sequence>
<dbReference type="PRINTS" id="PR01875">
    <property type="entry name" value="ETOFAMILY"/>
</dbReference>
<evidence type="ECO:0000256" key="6">
    <source>
        <dbReference type="ARBA" id="ARBA00023015"/>
    </source>
</evidence>
<evidence type="ECO:0000256" key="7">
    <source>
        <dbReference type="ARBA" id="ARBA00023163"/>
    </source>
</evidence>
<dbReference type="EMBL" id="WJQU01000004">
    <property type="protein sequence ID" value="KAJ6635847.1"/>
    <property type="molecule type" value="Genomic_DNA"/>
</dbReference>
<dbReference type="PANTHER" id="PTHR10379:SF14">
    <property type="entry name" value="NERVY, ISOFORM D"/>
    <property type="match status" value="1"/>
</dbReference>
<keyword evidence="4 9" id="KW-0863">Zinc-finger</keyword>
<dbReference type="InterPro" id="IPR014896">
    <property type="entry name" value="NHR2"/>
</dbReference>
<dbReference type="Proteomes" id="UP001151699">
    <property type="component" value="Chromosome C"/>
</dbReference>
<feature type="domain" description="TAFH" evidence="12">
    <location>
        <begin position="100"/>
        <end position="195"/>
    </location>
</feature>
<dbReference type="InterPro" id="IPR013289">
    <property type="entry name" value="CBFA2T1/2/3"/>
</dbReference>
<dbReference type="Pfam" id="PF08788">
    <property type="entry name" value="NHR2"/>
    <property type="match status" value="1"/>
</dbReference>
<dbReference type="FunFam" id="6.10.140.2220:FF:000027">
    <property type="entry name" value="Eto/mtg8/nervy, putative"/>
    <property type="match status" value="1"/>
</dbReference>
<comment type="caution">
    <text evidence="13">The sequence shown here is derived from an EMBL/GenBank/DDBJ whole genome shotgun (WGS) entry which is preliminary data.</text>
</comment>
<feature type="region of interest" description="Disordered" evidence="10">
    <location>
        <begin position="1"/>
        <end position="96"/>
    </location>
</feature>
<keyword evidence="3" id="KW-0479">Metal-binding</keyword>
<organism evidence="13 14">
    <name type="scientific">Pseudolycoriella hygida</name>
    <dbReference type="NCBI Taxonomy" id="35572"/>
    <lineage>
        <taxon>Eukaryota</taxon>
        <taxon>Metazoa</taxon>
        <taxon>Ecdysozoa</taxon>
        <taxon>Arthropoda</taxon>
        <taxon>Hexapoda</taxon>
        <taxon>Insecta</taxon>
        <taxon>Pterygota</taxon>
        <taxon>Neoptera</taxon>
        <taxon>Endopterygota</taxon>
        <taxon>Diptera</taxon>
        <taxon>Nematocera</taxon>
        <taxon>Sciaroidea</taxon>
        <taxon>Sciaridae</taxon>
        <taxon>Pseudolycoriella</taxon>
    </lineage>
</organism>
<keyword evidence="5" id="KW-0862">Zinc</keyword>
<dbReference type="InterPro" id="IPR002893">
    <property type="entry name" value="Znf_MYND"/>
</dbReference>
<evidence type="ECO:0000259" key="11">
    <source>
        <dbReference type="PROSITE" id="PS50865"/>
    </source>
</evidence>
<dbReference type="OrthoDB" id="2951111at2759"/>
<feature type="compositionally biased region" description="Low complexity" evidence="10">
    <location>
        <begin position="83"/>
        <end position="94"/>
    </location>
</feature>
<dbReference type="SUPFAM" id="SSF158553">
    <property type="entry name" value="TAFH domain-like"/>
    <property type="match status" value="1"/>
</dbReference>
<dbReference type="GO" id="GO:0008270">
    <property type="term" value="F:zinc ion binding"/>
    <property type="evidence" value="ECO:0007669"/>
    <property type="project" value="UniProtKB-KW"/>
</dbReference>
<feature type="compositionally biased region" description="Basic and acidic residues" evidence="10">
    <location>
        <begin position="7"/>
        <end position="33"/>
    </location>
</feature>
<evidence type="ECO:0000256" key="9">
    <source>
        <dbReference type="PROSITE-ProRule" id="PRU00134"/>
    </source>
</evidence>
<evidence type="ECO:0000256" key="4">
    <source>
        <dbReference type="ARBA" id="ARBA00022771"/>
    </source>
</evidence>
<evidence type="ECO:0000313" key="14">
    <source>
        <dbReference type="Proteomes" id="UP001151699"/>
    </source>
</evidence>